<dbReference type="Gene3D" id="3.40.50.300">
    <property type="entry name" value="P-loop containing nucleotide triphosphate hydrolases"/>
    <property type="match status" value="1"/>
</dbReference>
<comment type="caution">
    <text evidence="6">The sequence shown here is derived from an EMBL/GenBank/DDBJ whole genome shotgun (WGS) entry which is preliminary data.</text>
</comment>
<dbReference type="PANTHER" id="PTHR43790">
    <property type="entry name" value="CARBOHYDRATE TRANSPORT ATP-BINDING PROTEIN MG119-RELATED"/>
    <property type="match status" value="1"/>
</dbReference>
<name>A0A9X5H6S6_9FIRM</name>
<evidence type="ECO:0000256" key="2">
    <source>
        <dbReference type="ARBA" id="ARBA00022737"/>
    </source>
</evidence>
<evidence type="ECO:0000256" key="1">
    <source>
        <dbReference type="ARBA" id="ARBA00022448"/>
    </source>
</evidence>
<dbReference type="InterPro" id="IPR003439">
    <property type="entry name" value="ABC_transporter-like_ATP-bd"/>
</dbReference>
<dbReference type="InterPro" id="IPR035994">
    <property type="entry name" value="Nucleoside_phosphorylase_sf"/>
</dbReference>
<dbReference type="SUPFAM" id="SSF53167">
    <property type="entry name" value="Purine and uridine phosphorylases"/>
    <property type="match status" value="1"/>
</dbReference>
<accession>A0A9X5H6S6</accession>
<keyword evidence="3" id="KW-0547">Nucleotide-binding</keyword>
<evidence type="ECO:0000256" key="4">
    <source>
        <dbReference type="ARBA" id="ARBA00022840"/>
    </source>
</evidence>
<dbReference type="Proteomes" id="UP000474104">
    <property type="component" value="Unassembled WGS sequence"/>
</dbReference>
<dbReference type="SUPFAM" id="SSF52540">
    <property type="entry name" value="P-loop containing nucleoside triphosphate hydrolases"/>
    <property type="match status" value="1"/>
</dbReference>
<gene>
    <name evidence="6" type="ORF">FMM80_11905</name>
</gene>
<evidence type="ECO:0000259" key="5">
    <source>
        <dbReference type="Pfam" id="PF00005"/>
    </source>
</evidence>
<evidence type="ECO:0000313" key="7">
    <source>
        <dbReference type="Proteomes" id="UP000474104"/>
    </source>
</evidence>
<evidence type="ECO:0000256" key="3">
    <source>
        <dbReference type="ARBA" id="ARBA00022741"/>
    </source>
</evidence>
<dbReference type="OrthoDB" id="39350at2"/>
<sequence length="188" mass="21011">MLTPSAEISAARTEMGMPSIGIYSYELFQFYGVDTIIRTVSVKDTSAEEMAELMVGRKLDTDYTRKSTVQKESAMEVSGLTLLSKDQKKKLLNNITFSLRRGEILCIAGIDGNGQNELVEALTGLVQPDEGAVKIQGIDVTKKSIQFRNTHGLTCIPEDRHKYGLVLGYTMEQNLLLKKYRNEPFSKH</sequence>
<keyword evidence="1" id="KW-0813">Transport</keyword>
<dbReference type="PANTHER" id="PTHR43790:SF9">
    <property type="entry name" value="GALACTOFURANOSE TRANSPORTER ATP-BINDING PROTEIN YTFR"/>
    <property type="match status" value="1"/>
</dbReference>
<dbReference type="GO" id="GO:0016887">
    <property type="term" value="F:ATP hydrolysis activity"/>
    <property type="evidence" value="ECO:0007669"/>
    <property type="project" value="InterPro"/>
</dbReference>
<organism evidence="6 7">
    <name type="scientific">Schaedlerella arabinosiphila</name>
    <dbReference type="NCBI Taxonomy" id="2044587"/>
    <lineage>
        <taxon>Bacteria</taxon>
        <taxon>Bacillati</taxon>
        <taxon>Bacillota</taxon>
        <taxon>Clostridia</taxon>
        <taxon>Lachnospirales</taxon>
        <taxon>Lachnospiraceae</taxon>
        <taxon>Schaedlerella</taxon>
    </lineage>
</organism>
<keyword evidence="2" id="KW-0677">Repeat</keyword>
<keyword evidence="4 6" id="KW-0067">ATP-binding</keyword>
<dbReference type="GO" id="GO:0009116">
    <property type="term" value="P:nucleoside metabolic process"/>
    <property type="evidence" value="ECO:0007669"/>
    <property type="project" value="InterPro"/>
</dbReference>
<proteinExistence type="predicted"/>
<dbReference type="AlphaFoldDB" id="A0A9X5H6S6"/>
<evidence type="ECO:0000313" key="6">
    <source>
        <dbReference type="EMBL" id="NDO69340.1"/>
    </source>
</evidence>
<dbReference type="EMBL" id="VIRB01000071">
    <property type="protein sequence ID" value="NDO69340.1"/>
    <property type="molecule type" value="Genomic_DNA"/>
</dbReference>
<reference evidence="6 7" key="1">
    <citation type="submission" date="2019-07" db="EMBL/GenBank/DDBJ databases">
        <title>Draft genome sequences of 15 bacterial species constituting the stable defined intestinal microbiota of the GM15 gnotobiotic mouse model.</title>
        <authorList>
            <person name="Elie C."/>
            <person name="Mathieu A."/>
            <person name="Saliou A."/>
            <person name="Darnaud M."/>
            <person name="Leulier F."/>
            <person name="Tamellini A."/>
        </authorList>
    </citation>
    <scope>NUCLEOTIDE SEQUENCE [LARGE SCALE GENOMIC DNA]</scope>
    <source>
        <strain evidence="7">ASF 502</strain>
    </source>
</reference>
<dbReference type="InterPro" id="IPR027417">
    <property type="entry name" value="P-loop_NTPase"/>
</dbReference>
<dbReference type="InterPro" id="IPR050107">
    <property type="entry name" value="ABC_carbohydrate_import_ATPase"/>
</dbReference>
<protein>
    <submittedName>
        <fullName evidence="6">ATP-binding cassette domain-containing protein</fullName>
    </submittedName>
</protein>
<dbReference type="Pfam" id="PF00005">
    <property type="entry name" value="ABC_tran"/>
    <property type="match status" value="1"/>
</dbReference>
<feature type="domain" description="ABC transporter" evidence="5">
    <location>
        <begin position="92"/>
        <end position="151"/>
    </location>
</feature>
<dbReference type="GO" id="GO:0005524">
    <property type="term" value="F:ATP binding"/>
    <property type="evidence" value="ECO:0007669"/>
    <property type="project" value="UniProtKB-KW"/>
</dbReference>